<organism evidence="2 3">
    <name type="scientific">Syncephalastrum racemosum</name>
    <name type="common">Filamentous fungus</name>
    <dbReference type="NCBI Taxonomy" id="13706"/>
    <lineage>
        <taxon>Eukaryota</taxon>
        <taxon>Fungi</taxon>
        <taxon>Fungi incertae sedis</taxon>
        <taxon>Mucoromycota</taxon>
        <taxon>Mucoromycotina</taxon>
        <taxon>Mucoromycetes</taxon>
        <taxon>Mucorales</taxon>
        <taxon>Syncephalastraceae</taxon>
        <taxon>Syncephalastrum</taxon>
    </lineage>
</organism>
<name>A0A1X2H1A1_SYNRA</name>
<feature type="region of interest" description="Disordered" evidence="1">
    <location>
        <begin position="1"/>
        <end position="208"/>
    </location>
</feature>
<dbReference type="STRING" id="13706.A0A1X2H1A1"/>
<feature type="compositionally biased region" description="Basic and acidic residues" evidence="1">
    <location>
        <begin position="186"/>
        <end position="208"/>
    </location>
</feature>
<comment type="caution">
    <text evidence="2">The sequence shown here is derived from an EMBL/GenBank/DDBJ whole genome shotgun (WGS) entry which is preliminary data.</text>
</comment>
<feature type="compositionally biased region" description="Basic and acidic residues" evidence="1">
    <location>
        <begin position="17"/>
        <end position="51"/>
    </location>
</feature>
<dbReference type="InParanoid" id="A0A1X2H1A1"/>
<evidence type="ECO:0008006" key="4">
    <source>
        <dbReference type="Google" id="ProtNLM"/>
    </source>
</evidence>
<feature type="compositionally biased region" description="Basic and acidic residues" evidence="1">
    <location>
        <begin position="144"/>
        <end position="178"/>
    </location>
</feature>
<dbReference type="AlphaFoldDB" id="A0A1X2H1A1"/>
<feature type="compositionally biased region" description="Basic and acidic residues" evidence="1">
    <location>
        <begin position="92"/>
        <end position="108"/>
    </location>
</feature>
<accession>A0A1X2H1A1</accession>
<keyword evidence="3" id="KW-1185">Reference proteome</keyword>
<dbReference type="Gene3D" id="6.10.140.1040">
    <property type="match status" value="1"/>
</dbReference>
<evidence type="ECO:0000313" key="2">
    <source>
        <dbReference type="EMBL" id="ORY91200.1"/>
    </source>
</evidence>
<dbReference type="Proteomes" id="UP000242180">
    <property type="component" value="Unassembled WGS sequence"/>
</dbReference>
<protein>
    <recommendedName>
        <fullName evidence="4">Hyaluronan/mRNA-binding protein domain-containing protein</fullName>
    </recommendedName>
</protein>
<evidence type="ECO:0000256" key="1">
    <source>
        <dbReference type="SAM" id="MobiDB-lite"/>
    </source>
</evidence>
<proteinExistence type="predicted"/>
<gene>
    <name evidence="2" type="ORF">BCR43DRAFT_498688</name>
</gene>
<dbReference type="EMBL" id="MCGN01000011">
    <property type="protein sequence ID" value="ORY91200.1"/>
    <property type="molecule type" value="Genomic_DNA"/>
</dbReference>
<sequence>MSTRTEAQQPMLGTPTKQDKLGNDRPIDIPQDSKDDRPPTHHEQRKAERKAMHGIAVSPPDRRRGADTGEQLPDPSEQYVHVDAEPTLQAAQERRDREQRGRQFDRHPGNLGDGGSQKKFVQGWGHPGEAETEALTDVMSPRDPAAEDKPMNSKADNDTDDSRFKTLDEYHNKAEEGLPQKYHTPKPREPNSVKVNDPAKGRDGSKLV</sequence>
<dbReference type="OrthoDB" id="5390558at2759"/>
<reference evidence="2 3" key="1">
    <citation type="submission" date="2016-07" db="EMBL/GenBank/DDBJ databases">
        <title>Pervasive Adenine N6-methylation of Active Genes in Fungi.</title>
        <authorList>
            <consortium name="DOE Joint Genome Institute"/>
            <person name="Mondo S.J."/>
            <person name="Dannebaum R.O."/>
            <person name="Kuo R.C."/>
            <person name="Labutti K."/>
            <person name="Haridas S."/>
            <person name="Kuo A."/>
            <person name="Salamov A."/>
            <person name="Ahrendt S.R."/>
            <person name="Lipzen A."/>
            <person name="Sullivan W."/>
            <person name="Andreopoulos W.B."/>
            <person name="Clum A."/>
            <person name="Lindquist E."/>
            <person name="Daum C."/>
            <person name="Ramamoorthy G.K."/>
            <person name="Gryganskyi A."/>
            <person name="Culley D."/>
            <person name="Magnuson J.K."/>
            <person name="James T.Y."/>
            <person name="O'Malley M.A."/>
            <person name="Stajich J.E."/>
            <person name="Spatafora J.W."/>
            <person name="Visel A."/>
            <person name="Grigoriev I.V."/>
        </authorList>
    </citation>
    <scope>NUCLEOTIDE SEQUENCE [LARGE SCALE GENOMIC DNA]</scope>
    <source>
        <strain evidence="2 3">NRRL 2496</strain>
    </source>
</reference>
<evidence type="ECO:0000313" key="3">
    <source>
        <dbReference type="Proteomes" id="UP000242180"/>
    </source>
</evidence>